<evidence type="ECO:0000256" key="1">
    <source>
        <dbReference type="ARBA" id="ARBA00001933"/>
    </source>
</evidence>
<dbReference type="GO" id="GO:0030170">
    <property type="term" value="F:pyridoxal phosphate binding"/>
    <property type="evidence" value="ECO:0007669"/>
    <property type="project" value="InterPro"/>
</dbReference>
<dbReference type="Pfam" id="PF00202">
    <property type="entry name" value="Aminotran_3"/>
    <property type="match status" value="1"/>
</dbReference>
<dbReference type="InterPro" id="IPR005814">
    <property type="entry name" value="Aminotrans_3"/>
</dbReference>
<keyword evidence="4 5" id="KW-0663">Pyridoxal phosphate</keyword>
<protein>
    <submittedName>
        <fullName evidence="7">4-aminobutyrate aminotransferase/diaminobutyrate-pyruvate transaminase/4-aminobutyrate aminotransferase / (S)-3-amino-2-methylpropionate transaminase</fullName>
    </submittedName>
</protein>
<sequence length="459" mass="50446">MASHIFSRAPQPVQPIETKHRSIKTSIPCPGTADILTRLDATESRSMHGQLPLVWDRANNYNVYDAAGNKWIDFTSCIFVANVGHSNPHLSSSIAATLDRPLYSCYAYGNEIRATYLEKLLEFAGKPFEKAFLLSAGTEATEAALKLIRMHGQKVGKRRGGIVTIQNNWHGRTMGAQMLSSNEGQKSWIGNLDSDIHHIPFPYPWDTNDKTGLDVLDKGLTQLKENGVDLSQDIAGFMLETFQGWGAVFYPKEYVQAIKDICDKYDILLAFDEMQAGFARCGKAFGYEHYEVEPDLICVGKGMGGGVPISGVLGRKHIMDLPDIGNMSSTHSANPMCCAAGLAVLEEIQSKDLVEESRRKGDLLFAELKKLEARFPHRMGPSLGRGLLAAIFLYKPNTREADGPFGSRVCELAMQKGLLMVHTGRESIKLGPPLTIPDDAIIEAMEILGDCIAEVDAMP</sequence>
<dbReference type="AlphaFoldDB" id="A0A285NH94"/>
<dbReference type="RefSeq" id="WP_097152950.1">
    <property type="nucleotide sequence ID" value="NZ_OBEL01000001.1"/>
</dbReference>
<dbReference type="GO" id="GO:0042802">
    <property type="term" value="F:identical protein binding"/>
    <property type="evidence" value="ECO:0007669"/>
    <property type="project" value="TreeGrafter"/>
</dbReference>
<proteinExistence type="inferred from homology"/>
<evidence type="ECO:0000256" key="4">
    <source>
        <dbReference type="ARBA" id="ARBA00022898"/>
    </source>
</evidence>
<accession>A0A285NH94</accession>
<dbReference type="InterPro" id="IPR050103">
    <property type="entry name" value="Class-III_PLP-dep_AT"/>
</dbReference>
<dbReference type="PIRSF" id="PIRSF000521">
    <property type="entry name" value="Transaminase_4ab_Lys_Orn"/>
    <property type="match status" value="1"/>
</dbReference>
<dbReference type="EMBL" id="OBEL01000001">
    <property type="protein sequence ID" value="SNZ08840.1"/>
    <property type="molecule type" value="Genomic_DNA"/>
</dbReference>
<dbReference type="OrthoDB" id="9801834at2"/>
<keyword evidence="2 7" id="KW-0032">Aminotransferase</keyword>
<feature type="region of interest" description="Disordered" evidence="6">
    <location>
        <begin position="1"/>
        <end position="22"/>
    </location>
</feature>
<comment type="cofactor">
    <cofactor evidence="1">
        <name>pyridoxal 5'-phosphate</name>
        <dbReference type="ChEBI" id="CHEBI:597326"/>
    </cofactor>
</comment>
<keyword evidence="8" id="KW-1185">Reference proteome</keyword>
<comment type="similarity">
    <text evidence="5">Belongs to the class-III pyridoxal-phosphate-dependent aminotransferase family.</text>
</comment>
<evidence type="ECO:0000256" key="2">
    <source>
        <dbReference type="ARBA" id="ARBA00022576"/>
    </source>
</evidence>
<gene>
    <name evidence="7" type="ORF">SAMN06265368_1840</name>
</gene>
<evidence type="ECO:0000256" key="5">
    <source>
        <dbReference type="RuleBase" id="RU003560"/>
    </source>
</evidence>
<dbReference type="Proteomes" id="UP000219439">
    <property type="component" value="Unassembled WGS sequence"/>
</dbReference>
<evidence type="ECO:0000256" key="3">
    <source>
        <dbReference type="ARBA" id="ARBA00022679"/>
    </source>
</evidence>
<evidence type="ECO:0000313" key="8">
    <source>
        <dbReference type="Proteomes" id="UP000219439"/>
    </source>
</evidence>
<dbReference type="InterPro" id="IPR015421">
    <property type="entry name" value="PyrdxlP-dep_Trfase_major"/>
</dbReference>
<dbReference type="InterPro" id="IPR015422">
    <property type="entry name" value="PyrdxlP-dep_Trfase_small"/>
</dbReference>
<name>A0A285NH94_9HYPH</name>
<dbReference type="CDD" id="cd00610">
    <property type="entry name" value="OAT_like"/>
    <property type="match status" value="1"/>
</dbReference>
<dbReference type="PANTHER" id="PTHR11986:SF79">
    <property type="entry name" value="ACETYLORNITHINE AMINOTRANSFERASE, MITOCHONDRIAL"/>
    <property type="match status" value="1"/>
</dbReference>
<evidence type="ECO:0000256" key="6">
    <source>
        <dbReference type="SAM" id="MobiDB-lite"/>
    </source>
</evidence>
<dbReference type="GO" id="GO:0008483">
    <property type="term" value="F:transaminase activity"/>
    <property type="evidence" value="ECO:0007669"/>
    <property type="project" value="UniProtKB-KW"/>
</dbReference>
<reference evidence="7 8" key="1">
    <citation type="submission" date="2017-09" db="EMBL/GenBank/DDBJ databases">
        <authorList>
            <person name="Ehlers B."/>
            <person name="Leendertz F.H."/>
        </authorList>
    </citation>
    <scope>NUCLEOTIDE SEQUENCE [LARGE SCALE GENOMIC DNA]</scope>
    <source>
        <strain evidence="7 8">DSM 18289</strain>
    </source>
</reference>
<evidence type="ECO:0000313" key="7">
    <source>
        <dbReference type="EMBL" id="SNZ08840.1"/>
    </source>
</evidence>
<dbReference type="Gene3D" id="3.90.1150.10">
    <property type="entry name" value="Aspartate Aminotransferase, domain 1"/>
    <property type="match status" value="1"/>
</dbReference>
<keyword evidence="7" id="KW-0670">Pyruvate</keyword>
<dbReference type="Gene3D" id="3.40.640.10">
    <property type="entry name" value="Type I PLP-dependent aspartate aminotransferase-like (Major domain)"/>
    <property type="match status" value="1"/>
</dbReference>
<dbReference type="InterPro" id="IPR015424">
    <property type="entry name" value="PyrdxlP-dep_Trfase"/>
</dbReference>
<keyword evidence="3 7" id="KW-0808">Transferase</keyword>
<dbReference type="PANTHER" id="PTHR11986">
    <property type="entry name" value="AMINOTRANSFERASE CLASS III"/>
    <property type="match status" value="1"/>
</dbReference>
<organism evidence="7 8">
    <name type="scientific">Cohaesibacter gelatinilyticus</name>
    <dbReference type="NCBI Taxonomy" id="372072"/>
    <lineage>
        <taxon>Bacteria</taxon>
        <taxon>Pseudomonadati</taxon>
        <taxon>Pseudomonadota</taxon>
        <taxon>Alphaproteobacteria</taxon>
        <taxon>Hyphomicrobiales</taxon>
        <taxon>Cohaesibacteraceae</taxon>
    </lineage>
</organism>
<dbReference type="SUPFAM" id="SSF53383">
    <property type="entry name" value="PLP-dependent transferases"/>
    <property type="match status" value="1"/>
</dbReference>